<dbReference type="OrthoDB" id="9805474at2"/>
<dbReference type="STRING" id="29563.SAMN02983006_01528"/>
<dbReference type="RefSeq" id="WP_089861639.1">
    <property type="nucleotide sequence ID" value="NZ_FOTI01000019.1"/>
</dbReference>
<dbReference type="Pfam" id="PF08495">
    <property type="entry name" value="FIST"/>
    <property type="match status" value="1"/>
</dbReference>
<dbReference type="SMART" id="SM00897">
    <property type="entry name" value="FIST"/>
    <property type="match status" value="1"/>
</dbReference>
<gene>
    <name evidence="3" type="ORF">SAMN02983006_01528</name>
</gene>
<dbReference type="AlphaFoldDB" id="A0A1I4IVQ4"/>
<evidence type="ECO:0000313" key="4">
    <source>
        <dbReference type="Proteomes" id="UP000199006"/>
    </source>
</evidence>
<dbReference type="PANTHER" id="PTHR40252">
    <property type="entry name" value="BLR0328 PROTEIN"/>
    <property type="match status" value="1"/>
</dbReference>
<evidence type="ECO:0000259" key="2">
    <source>
        <dbReference type="SMART" id="SM01204"/>
    </source>
</evidence>
<keyword evidence="4" id="KW-1185">Reference proteome</keyword>
<evidence type="ECO:0000259" key="1">
    <source>
        <dbReference type="SMART" id="SM00897"/>
    </source>
</evidence>
<dbReference type="EMBL" id="FOTI01000019">
    <property type="protein sequence ID" value="SFL58385.1"/>
    <property type="molecule type" value="Genomic_DNA"/>
</dbReference>
<feature type="domain" description="FIST" evidence="1">
    <location>
        <begin position="25"/>
        <end position="209"/>
    </location>
</feature>
<dbReference type="InterPro" id="IPR019494">
    <property type="entry name" value="FIST_C"/>
</dbReference>
<dbReference type="InterPro" id="IPR013702">
    <property type="entry name" value="FIST_domain_N"/>
</dbReference>
<dbReference type="Proteomes" id="UP000199006">
    <property type="component" value="Unassembled WGS sequence"/>
</dbReference>
<feature type="domain" description="FIST C-domain" evidence="2">
    <location>
        <begin position="210"/>
        <end position="338"/>
    </location>
</feature>
<evidence type="ECO:0000313" key="3">
    <source>
        <dbReference type="EMBL" id="SFL58385.1"/>
    </source>
</evidence>
<organism evidence="3 4">
    <name type="scientific">Halanaerobium salsuginis</name>
    <dbReference type="NCBI Taxonomy" id="29563"/>
    <lineage>
        <taxon>Bacteria</taxon>
        <taxon>Bacillati</taxon>
        <taxon>Bacillota</taxon>
        <taxon>Clostridia</taxon>
        <taxon>Halanaerobiales</taxon>
        <taxon>Halanaerobiaceae</taxon>
        <taxon>Halanaerobium</taxon>
    </lineage>
</organism>
<dbReference type="Pfam" id="PF10442">
    <property type="entry name" value="FIST_C"/>
    <property type="match status" value="1"/>
</dbReference>
<dbReference type="SMART" id="SM01204">
    <property type="entry name" value="FIST_C"/>
    <property type="match status" value="1"/>
</dbReference>
<sequence length="648" mass="72891">MQVLKKACQNFAECQSFLEEIKDSPSQLIQVYSSKPEQINKKIIKLFSQTLPLSTLVGLTAQETISGQRVAGNLITILVINFAKSSFELLKSNGTAASAAAINSRIESDTKAVLIFSAPDINGDKLVDILNQSSFHFIAAGGEASPAVDDKTYLFDKTGILDNGLLAVILNGSQLKASWSYNLGWDSISREMEITRAEDRVVYELDGRNIFQVYSEFLGEDIKNKLPSIAASKFPLVLNDELHNVRSAKQTVGEGILFSGELKTGDLVRVGYGSLSEILANSRQLHQGLNFHPELALIYSCTERSQYLKSFNTSLNEELQVIPGRRFGFCTGGEFGLVNNKFYHFNISSTVLYLSEKKEVVSKKIRFNTSEPIVKTEHLFHLSKKVVSELEMINEKMRKANLATGNSKVKETAAEIFKLIFDEKNYTGGIVIKEAENLTKIYLEDQLGAAAYDLFRDFWQQKPNHTTKKPGILNYRNTFLIPLQKEVEALIIILSNEVDLYDIKKNRVFIEQIPNYLKKAVLYESLERNLASLSTLELTSDFLYSTLDIDLLYERILDIIVATMGMSAATIIKKETEQIKQVKSINVEVDSELYYFLKGHYDKIIASEQILIENEIDFLAEIETLIAIPINLNDYQAVLYAMQSNINN</sequence>
<proteinExistence type="predicted"/>
<name>A0A1I4IVQ4_9FIRM</name>
<reference evidence="3 4" key="1">
    <citation type="submission" date="2016-10" db="EMBL/GenBank/DDBJ databases">
        <authorList>
            <person name="de Groot N.N."/>
        </authorList>
    </citation>
    <scope>NUCLEOTIDE SEQUENCE [LARGE SCALE GENOMIC DNA]</scope>
    <source>
        <strain evidence="3 4">ATCC 51327</strain>
    </source>
</reference>
<accession>A0A1I4IVQ4</accession>
<protein>
    <submittedName>
        <fullName evidence="3">Uncharacterized conserved protein, contains FIST_N domain</fullName>
    </submittedName>
</protein>
<dbReference type="PANTHER" id="PTHR40252:SF2">
    <property type="entry name" value="BLR0328 PROTEIN"/>
    <property type="match status" value="1"/>
</dbReference>